<organism evidence="2 3">
    <name type="scientific">Candida orthopsilosis (strain 90-125)</name>
    <name type="common">Yeast</name>
    <dbReference type="NCBI Taxonomy" id="1136231"/>
    <lineage>
        <taxon>Eukaryota</taxon>
        <taxon>Fungi</taxon>
        <taxon>Dikarya</taxon>
        <taxon>Ascomycota</taxon>
        <taxon>Saccharomycotina</taxon>
        <taxon>Pichiomycetes</taxon>
        <taxon>Debaryomycetaceae</taxon>
        <taxon>Candida/Lodderomyces clade</taxon>
        <taxon>Candida</taxon>
    </lineage>
</organism>
<feature type="compositionally biased region" description="Basic and acidic residues" evidence="1">
    <location>
        <begin position="119"/>
        <end position="130"/>
    </location>
</feature>
<dbReference type="RefSeq" id="XP_003866289.1">
    <property type="nucleotide sequence ID" value="XM_003866241.1"/>
</dbReference>
<dbReference type="HOGENOM" id="CLU_1331785_0_0_1"/>
<evidence type="ECO:0000256" key="1">
    <source>
        <dbReference type="SAM" id="MobiDB-lite"/>
    </source>
</evidence>
<feature type="compositionally biased region" description="Polar residues" evidence="1">
    <location>
        <begin position="184"/>
        <end position="199"/>
    </location>
</feature>
<gene>
    <name evidence="2" type="ORF">CORT_0A04610</name>
</gene>
<dbReference type="KEGG" id="cot:CORT_0A04610"/>
<sequence length="206" mass="22855">MLQPLDQAVLSVIDNSFRGNLFNGGQPSPTDVDRGEFIMGHDTIRQKRLKPKALRFFWEITGLFPFDRDQVFKFPTKNEGFAQTPEALSSKIMDEESTTCNTEALPRKEMPIAQSTESLPHKPLTEKPTEQDIGAQPTKGLSGEPTMHPAEGMSENPLTEYLSLQGARTLSITSSIDVFAESIMQDTAAQSKKSRTSGASYKMVKR</sequence>
<feature type="region of interest" description="Disordered" evidence="1">
    <location>
        <begin position="184"/>
        <end position="206"/>
    </location>
</feature>
<dbReference type="AlphaFoldDB" id="H8WWM5"/>
<dbReference type="OrthoDB" id="4033386at2759"/>
<keyword evidence="3" id="KW-1185">Reference proteome</keyword>
<proteinExistence type="predicted"/>
<dbReference type="Proteomes" id="UP000005018">
    <property type="component" value="Chromosome 1"/>
</dbReference>
<protein>
    <submittedName>
        <fullName evidence="2">Gad1 glutamate decarboxylase</fullName>
    </submittedName>
</protein>
<name>H8WWM5_CANO9</name>
<evidence type="ECO:0000313" key="3">
    <source>
        <dbReference type="Proteomes" id="UP000005018"/>
    </source>
</evidence>
<accession>H8WWM5</accession>
<reference evidence="2 3" key="1">
    <citation type="journal article" date="2012" name="PLoS ONE">
        <title>Sequence and analysis of the genome of the pathogenic yeast Candida orthopsilosis.</title>
        <authorList>
            <person name="Riccombeni A."/>
            <person name="Vidanes G."/>
            <person name="Proux-Wera E."/>
            <person name="Wolfe K.H."/>
            <person name="Butler G."/>
        </authorList>
    </citation>
    <scope>NUCLEOTIDE SEQUENCE [LARGE SCALE GENOMIC DNA]</scope>
    <source>
        <strain evidence="2 3">Co 90-125</strain>
    </source>
</reference>
<dbReference type="GeneID" id="14537212"/>
<dbReference type="EMBL" id="HE681719">
    <property type="protein sequence ID" value="CCG20849.1"/>
    <property type="molecule type" value="Genomic_DNA"/>
</dbReference>
<evidence type="ECO:0000313" key="2">
    <source>
        <dbReference type="EMBL" id="CCG20849.1"/>
    </source>
</evidence>
<feature type="region of interest" description="Disordered" evidence="1">
    <location>
        <begin position="112"/>
        <end position="154"/>
    </location>
</feature>